<dbReference type="Pfam" id="PF04384">
    <property type="entry name" value="Fe-S_assembly"/>
    <property type="match status" value="1"/>
</dbReference>
<protein>
    <submittedName>
        <fullName evidence="1">Fe-S assembly protein IscX</fullName>
    </submittedName>
</protein>
<dbReference type="OrthoDB" id="9800346at2"/>
<dbReference type="GO" id="GO:0008198">
    <property type="term" value="F:ferrous iron binding"/>
    <property type="evidence" value="ECO:0007669"/>
    <property type="project" value="TreeGrafter"/>
</dbReference>
<accession>A0A317EHN8</accession>
<reference evidence="1 2" key="1">
    <citation type="submission" date="2018-05" db="EMBL/GenBank/DDBJ databases">
        <title>Zavarzinia sp. HR-AS.</title>
        <authorList>
            <person name="Lee Y."/>
            <person name="Jeon C.O."/>
        </authorList>
    </citation>
    <scope>NUCLEOTIDE SEQUENCE [LARGE SCALE GENOMIC DNA]</scope>
    <source>
        <strain evidence="1 2">HR-AS</strain>
    </source>
</reference>
<dbReference type="NCBIfam" id="TIGR03412">
    <property type="entry name" value="iscX_yfhJ"/>
    <property type="match status" value="1"/>
</dbReference>
<dbReference type="GO" id="GO:0005829">
    <property type="term" value="C:cytosol"/>
    <property type="evidence" value="ECO:0007669"/>
    <property type="project" value="TreeGrafter"/>
</dbReference>
<proteinExistence type="predicted"/>
<dbReference type="EMBL" id="QGLE01000001">
    <property type="protein sequence ID" value="PWR25796.1"/>
    <property type="molecule type" value="Genomic_DNA"/>
</dbReference>
<comment type="caution">
    <text evidence="1">The sequence shown here is derived from an EMBL/GenBank/DDBJ whole genome shotgun (WGS) entry which is preliminary data.</text>
</comment>
<gene>
    <name evidence="1" type="primary">iscX</name>
    <name evidence="1" type="ORF">DKG74_02235</name>
</gene>
<name>A0A317EHN8_9PROT</name>
<evidence type="ECO:0000313" key="1">
    <source>
        <dbReference type="EMBL" id="PWR25796.1"/>
    </source>
</evidence>
<dbReference type="PANTHER" id="PTHR37532">
    <property type="entry name" value="PROTEIN ISCX"/>
    <property type="match status" value="1"/>
</dbReference>
<evidence type="ECO:0000313" key="2">
    <source>
        <dbReference type="Proteomes" id="UP000245461"/>
    </source>
</evidence>
<dbReference type="InterPro" id="IPR036762">
    <property type="entry name" value="IscX-like_sf"/>
</dbReference>
<dbReference type="PANTHER" id="PTHR37532:SF1">
    <property type="entry name" value="PROTEIN ISCX"/>
    <property type="match status" value="1"/>
</dbReference>
<dbReference type="InterPro" id="IPR007479">
    <property type="entry name" value="ISC_FeS_clus_asmbl_IscsX"/>
</dbReference>
<dbReference type="AlphaFoldDB" id="A0A317EHN8"/>
<sequence>MRWTDVYDIAAGLEELHPEADVVNLRFTDLHKWVLALPGFADHPDRSNEKILEAIQAAWIEERA</sequence>
<dbReference type="RefSeq" id="WP_109902137.1">
    <property type="nucleotide sequence ID" value="NZ_QGLE01000001.1"/>
</dbReference>
<keyword evidence="2" id="KW-1185">Reference proteome</keyword>
<dbReference type="PIRSF" id="PIRSF039003">
    <property type="entry name" value="IscX"/>
    <property type="match status" value="1"/>
</dbReference>
<dbReference type="Proteomes" id="UP000245461">
    <property type="component" value="Unassembled WGS sequence"/>
</dbReference>
<dbReference type="Gene3D" id="1.10.10.600">
    <property type="entry name" value="IscX-like"/>
    <property type="match status" value="1"/>
</dbReference>
<organism evidence="1 2">
    <name type="scientific">Zavarzinia aquatilis</name>
    <dbReference type="NCBI Taxonomy" id="2211142"/>
    <lineage>
        <taxon>Bacteria</taxon>
        <taxon>Pseudomonadati</taxon>
        <taxon>Pseudomonadota</taxon>
        <taxon>Alphaproteobacteria</taxon>
        <taxon>Rhodospirillales</taxon>
        <taxon>Zavarziniaceae</taxon>
        <taxon>Zavarzinia</taxon>
    </lineage>
</organism>
<dbReference type="SUPFAM" id="SSF140319">
    <property type="entry name" value="IscX-like"/>
    <property type="match status" value="1"/>
</dbReference>
<dbReference type="GO" id="GO:0016226">
    <property type="term" value="P:iron-sulfur cluster assembly"/>
    <property type="evidence" value="ECO:0007669"/>
    <property type="project" value="UniProtKB-UniRule"/>
</dbReference>